<dbReference type="GO" id="GO:0006606">
    <property type="term" value="P:protein import into nucleus"/>
    <property type="evidence" value="ECO:0007669"/>
    <property type="project" value="TreeGrafter"/>
</dbReference>
<accession>A0A0N4XEH6</accession>
<evidence type="ECO:0000313" key="5">
    <source>
        <dbReference type="Proteomes" id="UP000271162"/>
    </source>
</evidence>
<feature type="domain" description="Hikeshi-like N-terminal" evidence="2">
    <location>
        <begin position="75"/>
        <end position="152"/>
    </location>
</feature>
<dbReference type="AlphaFoldDB" id="A0A0N4XEH6"/>
<evidence type="ECO:0000313" key="4">
    <source>
        <dbReference type="EMBL" id="VDL64061.1"/>
    </source>
</evidence>
<dbReference type="OMA" id="WWAKFER"/>
<feature type="domain" description="Hikeshi-like N-terminal" evidence="2">
    <location>
        <begin position="8"/>
        <end position="54"/>
    </location>
</feature>
<name>A0A0N4XEH6_NIPBR</name>
<dbReference type="InterPro" id="IPR031318">
    <property type="entry name" value="OPI10"/>
</dbReference>
<dbReference type="GO" id="GO:0061608">
    <property type="term" value="F:nuclear import signal receptor activity"/>
    <property type="evidence" value="ECO:0007669"/>
    <property type="project" value="TreeGrafter"/>
</dbReference>
<protein>
    <submittedName>
        <fullName evidence="6">Protein Hikeshi (inferred by orthology to a human protein)</fullName>
    </submittedName>
</protein>
<dbReference type="EMBL" id="UYSL01000572">
    <property type="protein sequence ID" value="VDL64061.1"/>
    <property type="molecule type" value="Genomic_DNA"/>
</dbReference>
<gene>
    <name evidence="4" type="ORF">NBR_LOCUS929</name>
</gene>
<dbReference type="GO" id="GO:0030544">
    <property type="term" value="F:Hsp70 protein binding"/>
    <property type="evidence" value="ECO:0007669"/>
    <property type="project" value="TreeGrafter"/>
</dbReference>
<dbReference type="STRING" id="27835.A0A0N4XEH6"/>
<proteinExistence type="inferred from homology"/>
<dbReference type="InterPro" id="IPR008493">
    <property type="entry name" value="Hikeshi-like_N"/>
</dbReference>
<dbReference type="Proteomes" id="UP000271162">
    <property type="component" value="Unassembled WGS sequence"/>
</dbReference>
<comment type="similarity">
    <text evidence="1">Belongs to the OPI10 family.</text>
</comment>
<reference evidence="6" key="1">
    <citation type="submission" date="2017-02" db="UniProtKB">
        <authorList>
            <consortium name="WormBaseParasite"/>
        </authorList>
    </citation>
    <scope>IDENTIFICATION</scope>
</reference>
<dbReference type="InterPro" id="IPR048364">
    <property type="entry name" value="Hikeshi-like_C"/>
</dbReference>
<dbReference type="Pfam" id="PF21057">
    <property type="entry name" value="Hikeshi-like_C"/>
    <property type="match status" value="1"/>
</dbReference>
<dbReference type="GO" id="GO:0005634">
    <property type="term" value="C:nucleus"/>
    <property type="evidence" value="ECO:0007669"/>
    <property type="project" value="TreeGrafter"/>
</dbReference>
<evidence type="ECO:0000256" key="1">
    <source>
        <dbReference type="ARBA" id="ARBA00006623"/>
    </source>
</evidence>
<keyword evidence="5" id="KW-1185">Reference proteome</keyword>
<evidence type="ECO:0000313" key="6">
    <source>
        <dbReference type="WBParaSite" id="NBR_0000092801-mRNA-1"/>
    </source>
</evidence>
<feature type="domain" description="Hikeshi-like C-terminal" evidence="3">
    <location>
        <begin position="162"/>
        <end position="220"/>
    </location>
</feature>
<organism evidence="6">
    <name type="scientific">Nippostrongylus brasiliensis</name>
    <name type="common">Rat hookworm</name>
    <dbReference type="NCBI Taxonomy" id="27835"/>
    <lineage>
        <taxon>Eukaryota</taxon>
        <taxon>Metazoa</taxon>
        <taxon>Ecdysozoa</taxon>
        <taxon>Nematoda</taxon>
        <taxon>Chromadorea</taxon>
        <taxon>Rhabditida</taxon>
        <taxon>Rhabditina</taxon>
        <taxon>Rhabditomorpha</taxon>
        <taxon>Strongyloidea</taxon>
        <taxon>Heligmosomidae</taxon>
        <taxon>Nippostrongylus</taxon>
    </lineage>
</organism>
<reference evidence="4 5" key="2">
    <citation type="submission" date="2018-11" db="EMBL/GenBank/DDBJ databases">
        <authorList>
            <consortium name="Pathogen Informatics"/>
        </authorList>
    </citation>
    <scope>NUCLEOTIDE SEQUENCE [LARGE SCALE GENOMIC DNA]</scope>
</reference>
<dbReference type="Pfam" id="PF05603">
    <property type="entry name" value="Hikeshi-like_N"/>
    <property type="match status" value="2"/>
</dbReference>
<dbReference type="PANTHER" id="PTHR12925">
    <property type="entry name" value="HIKESHI FAMILY MEMBER"/>
    <property type="match status" value="1"/>
</dbReference>
<dbReference type="WBParaSite" id="NBR_0000092801-mRNA-1">
    <property type="protein sequence ID" value="NBR_0000092801-mRNA-1"/>
    <property type="gene ID" value="NBR_0000092801"/>
</dbReference>
<dbReference type="GO" id="GO:0005829">
    <property type="term" value="C:cytosol"/>
    <property type="evidence" value="ECO:0007669"/>
    <property type="project" value="TreeGrafter"/>
</dbReference>
<evidence type="ECO:0000259" key="3">
    <source>
        <dbReference type="Pfam" id="PF21057"/>
    </source>
</evidence>
<dbReference type="PANTHER" id="PTHR12925:SF0">
    <property type="entry name" value="PROTEIN HIKESHI"/>
    <property type="match status" value="1"/>
</dbReference>
<sequence length="225" mass="25007">MNDVFGLIAAGRPPSQFAQVGEREFLCEISDAANVNHVVVFFTGVHQFPDGMGGSGEGFSYSTFSFSYLFIGLIAVYVRWPCPDGQESGWHYLGFICNTKPSVIFKIAQLHLSEVRHTGVFGGGMNAAAVGAVQVGIMVEPLASIEGREAAEGTQTSQQSTLSEFADKLLRNLVNHAESYTTRMPRPDNQGYADYIPVSALQEWYTNFQRRFQQNPYFWRSLRNV</sequence>
<evidence type="ECO:0000259" key="2">
    <source>
        <dbReference type="Pfam" id="PF05603"/>
    </source>
</evidence>